<keyword evidence="2" id="KW-1185">Reference proteome</keyword>
<accession>A0A1I2DML2</accession>
<protein>
    <submittedName>
        <fullName evidence="1">Uncharacterized protein</fullName>
    </submittedName>
</protein>
<dbReference type="EMBL" id="FOMS01000017">
    <property type="protein sequence ID" value="SFE81561.1"/>
    <property type="molecule type" value="Genomic_DNA"/>
</dbReference>
<sequence length="99" mass="10259">MSSVSFTADGFVVDAEIVGAAFGLPPAEVPAKLRAGDITSRCETGVDEDAGRWRMTFYSGGRALRLVVDESGTILSRATFPAHAPAAGPIDLATMSAKT</sequence>
<dbReference type="AlphaFoldDB" id="A0A1I2DML2"/>
<dbReference type="OrthoDB" id="8238457at2"/>
<dbReference type="Pfam" id="PF20132">
    <property type="entry name" value="DUF6522"/>
    <property type="match status" value="1"/>
</dbReference>
<gene>
    <name evidence="1" type="ORF">SAMN04515678_11760</name>
</gene>
<dbReference type="InterPro" id="IPR045389">
    <property type="entry name" value="DUF6522"/>
</dbReference>
<proteinExistence type="predicted"/>
<dbReference type="Proteomes" id="UP000325289">
    <property type="component" value="Unassembled WGS sequence"/>
</dbReference>
<reference evidence="1 2" key="1">
    <citation type="submission" date="2016-10" db="EMBL/GenBank/DDBJ databases">
        <authorList>
            <person name="Varghese N."/>
            <person name="Submissions S."/>
        </authorList>
    </citation>
    <scope>NUCLEOTIDE SEQUENCE [LARGE SCALE GENOMIC DNA]</scope>
    <source>
        <strain evidence="2">YIM D21,KCTC 23444,ACCC 10710</strain>
    </source>
</reference>
<evidence type="ECO:0000313" key="1">
    <source>
        <dbReference type="EMBL" id="SFE81561.1"/>
    </source>
</evidence>
<dbReference type="RefSeq" id="WP_149758386.1">
    <property type="nucleotide sequence ID" value="NZ_FOMS01000017.1"/>
</dbReference>
<name>A0A1I2DML2_9RHOB</name>
<evidence type="ECO:0000313" key="2">
    <source>
        <dbReference type="Proteomes" id="UP000325289"/>
    </source>
</evidence>
<organism evidence="1 2">
    <name type="scientific">Roseivivax sediminis</name>
    <dbReference type="NCBI Taxonomy" id="936889"/>
    <lineage>
        <taxon>Bacteria</taxon>
        <taxon>Pseudomonadati</taxon>
        <taxon>Pseudomonadota</taxon>
        <taxon>Alphaproteobacteria</taxon>
        <taxon>Rhodobacterales</taxon>
        <taxon>Roseobacteraceae</taxon>
        <taxon>Roseivivax</taxon>
    </lineage>
</organism>